<organism evidence="3 4">
    <name type="scientific">Legionella erythra</name>
    <dbReference type="NCBI Taxonomy" id="448"/>
    <lineage>
        <taxon>Bacteria</taxon>
        <taxon>Pseudomonadati</taxon>
        <taxon>Pseudomonadota</taxon>
        <taxon>Gammaproteobacteria</taxon>
        <taxon>Legionellales</taxon>
        <taxon>Legionellaceae</taxon>
        <taxon>Legionella</taxon>
    </lineage>
</organism>
<protein>
    <submittedName>
        <fullName evidence="3">Transcriptional regulator BolA</fullName>
    </submittedName>
</protein>
<name>A0A0W0TV03_LEGER</name>
<dbReference type="GO" id="GO:0005829">
    <property type="term" value="C:cytosol"/>
    <property type="evidence" value="ECO:0007669"/>
    <property type="project" value="TreeGrafter"/>
</dbReference>
<comment type="caution">
    <text evidence="3">The sequence shown here is derived from an EMBL/GenBank/DDBJ whole genome shotgun (WGS) entry which is preliminary data.</text>
</comment>
<dbReference type="RefSeq" id="WP_058525547.1">
    <property type="nucleotide sequence ID" value="NZ_CAAAHY010000001.1"/>
</dbReference>
<dbReference type="PATRIC" id="fig|448.7.peg.386"/>
<dbReference type="SUPFAM" id="SSF82657">
    <property type="entry name" value="BolA-like"/>
    <property type="match status" value="1"/>
</dbReference>
<reference evidence="3 4" key="1">
    <citation type="submission" date="2015-11" db="EMBL/GenBank/DDBJ databases">
        <title>Genomic analysis of 38 Legionella species identifies large and diverse effector repertoires.</title>
        <authorList>
            <person name="Burstein D."/>
            <person name="Amaro F."/>
            <person name="Zusman T."/>
            <person name="Lifshitz Z."/>
            <person name="Cohen O."/>
            <person name="Gilbert J.A."/>
            <person name="Pupko T."/>
            <person name="Shuman H.A."/>
            <person name="Segal G."/>
        </authorList>
    </citation>
    <scope>NUCLEOTIDE SEQUENCE [LARGE SCALE GENOMIC DNA]</scope>
    <source>
        <strain evidence="3 4">SE-32A-C8</strain>
    </source>
</reference>
<evidence type="ECO:0000313" key="3">
    <source>
        <dbReference type="EMBL" id="KTC99469.1"/>
    </source>
</evidence>
<proteinExistence type="inferred from homology"/>
<evidence type="ECO:0000256" key="2">
    <source>
        <dbReference type="RuleBase" id="RU003860"/>
    </source>
</evidence>
<accession>A0A0W0TV03</accession>
<dbReference type="InterPro" id="IPR050961">
    <property type="entry name" value="BolA/IbaG_stress_morph_reg"/>
</dbReference>
<evidence type="ECO:0000256" key="1">
    <source>
        <dbReference type="ARBA" id="ARBA00005578"/>
    </source>
</evidence>
<sequence length="105" mass="12056">MSRKQRIEHQLINQLAPVYLSVENESHRHHVPEGSETHFKIIAVSAEFTPLSRIARHRLLNQLLAPELQTGLHALSMHLYSPAEWQEKEGKVMNSPACRDGYRHG</sequence>
<gene>
    <name evidence="3" type="ORF">Lery_0370</name>
</gene>
<dbReference type="PANTHER" id="PTHR46229">
    <property type="entry name" value="BOLA TRANSCRIPTION REGULATOR"/>
    <property type="match status" value="1"/>
</dbReference>
<dbReference type="InterPro" id="IPR036065">
    <property type="entry name" value="BolA-like_sf"/>
</dbReference>
<evidence type="ECO:0000313" key="4">
    <source>
        <dbReference type="Proteomes" id="UP000054773"/>
    </source>
</evidence>
<dbReference type="Pfam" id="PF01722">
    <property type="entry name" value="BolA"/>
    <property type="match status" value="1"/>
</dbReference>
<dbReference type="STRING" id="448.Lery_0370"/>
<dbReference type="PIRSF" id="PIRSF003113">
    <property type="entry name" value="BolA"/>
    <property type="match status" value="1"/>
</dbReference>
<dbReference type="Gene3D" id="3.30.300.90">
    <property type="entry name" value="BolA-like"/>
    <property type="match status" value="1"/>
</dbReference>
<dbReference type="GO" id="GO:0006351">
    <property type="term" value="P:DNA-templated transcription"/>
    <property type="evidence" value="ECO:0007669"/>
    <property type="project" value="TreeGrafter"/>
</dbReference>
<dbReference type="Proteomes" id="UP000054773">
    <property type="component" value="Unassembled WGS sequence"/>
</dbReference>
<dbReference type="OrthoDB" id="9801469at2"/>
<dbReference type="PANTHER" id="PTHR46229:SF2">
    <property type="entry name" value="BOLA-LIKE PROTEIN 1"/>
    <property type="match status" value="1"/>
</dbReference>
<keyword evidence="4" id="KW-1185">Reference proteome</keyword>
<dbReference type="EMBL" id="LNYA01000003">
    <property type="protein sequence ID" value="KTC99469.1"/>
    <property type="molecule type" value="Genomic_DNA"/>
</dbReference>
<comment type="similarity">
    <text evidence="1 2">Belongs to the BolA/IbaG family.</text>
</comment>
<dbReference type="AlphaFoldDB" id="A0A0W0TV03"/>
<dbReference type="InterPro" id="IPR002634">
    <property type="entry name" value="BolA"/>
</dbReference>